<dbReference type="InterPro" id="IPR015943">
    <property type="entry name" value="WD40/YVTN_repeat-like_dom_sf"/>
</dbReference>
<proteinExistence type="predicted"/>
<name>A0A2S9Q5K5_9HYPH</name>
<dbReference type="Gene3D" id="2.130.10.10">
    <property type="entry name" value="YVTN repeat-like/Quinoprotein amine dehydrogenase"/>
    <property type="match status" value="2"/>
</dbReference>
<evidence type="ECO:0000259" key="1">
    <source>
        <dbReference type="Pfam" id="PF12894"/>
    </source>
</evidence>
<dbReference type="Pfam" id="PF12894">
    <property type="entry name" value="ANAPC4_WD40"/>
    <property type="match status" value="1"/>
</dbReference>
<dbReference type="SUPFAM" id="SSF50978">
    <property type="entry name" value="WD40 repeat-like"/>
    <property type="match status" value="1"/>
</dbReference>
<dbReference type="InterPro" id="IPR001680">
    <property type="entry name" value="WD40_rpt"/>
</dbReference>
<dbReference type="EMBL" id="PUEJ01000012">
    <property type="protein sequence ID" value="PRH84639.1"/>
    <property type="molecule type" value="Genomic_DNA"/>
</dbReference>
<feature type="domain" description="Anaphase-promoting complex subunit 4-like WD40" evidence="1">
    <location>
        <begin position="271"/>
        <end position="334"/>
    </location>
</feature>
<dbReference type="PANTHER" id="PTHR19879">
    <property type="entry name" value="TRANSCRIPTION INITIATION FACTOR TFIID"/>
    <property type="match status" value="1"/>
</dbReference>
<dbReference type="PANTHER" id="PTHR19879:SF9">
    <property type="entry name" value="TRANSCRIPTION INITIATION FACTOR TFIID SUBUNIT 5"/>
    <property type="match status" value="1"/>
</dbReference>
<evidence type="ECO:0000313" key="3">
    <source>
        <dbReference type="Proteomes" id="UP000237682"/>
    </source>
</evidence>
<keyword evidence="3" id="KW-1185">Reference proteome</keyword>
<sequence>MSPALNTTSFPSLSESVTPIEAGSHVLACHWLGRTPVFALADGTVLRAEIGEEKRDALFGDAGLLAVTANASTLVAGGDDGRIMALSANGEISQIGEAGNKWIDAVAVSAGGATAWSAGKAVYARDEKGNVKQWTAPSSVRGLAFMPKGYRLAIAHYNGVSAWFPNSSAAPEFYEWKGSHLDITISPDNRFIVTSMQENTLHGWTVAEKKHMRMSGYPSKTRSFSWSHDGNWLATSGADAGIVWPFQSKDGPMGKAPRECGIRHAKVTRVAFHPKALVLALGYEDGCVLLCRLTDASEILVRRAVPGSGITALAWDKNGAQLALGAEDGAAGILTLPGAA</sequence>
<dbReference type="InterPro" id="IPR024977">
    <property type="entry name" value="Apc4-like_WD40_dom"/>
</dbReference>
<accession>A0A2S9Q5K5</accession>
<dbReference type="Proteomes" id="UP000237682">
    <property type="component" value="Unassembled WGS sequence"/>
</dbReference>
<gene>
    <name evidence="2" type="ORF">C5L14_25995</name>
</gene>
<dbReference type="OrthoDB" id="9814620at2"/>
<reference evidence="2 3" key="1">
    <citation type="submission" date="2018-02" db="EMBL/GenBank/DDBJ databases">
        <title>Whole genome sequencing of endophytic bacterium.</title>
        <authorList>
            <person name="Eedara R."/>
            <person name="Podile A.R."/>
        </authorList>
    </citation>
    <scope>NUCLEOTIDE SEQUENCE [LARGE SCALE GENOMIC DNA]</scope>
    <source>
        <strain evidence="2 3">RP1T</strain>
    </source>
</reference>
<comment type="caution">
    <text evidence="2">The sequence shown here is derived from an EMBL/GenBank/DDBJ whole genome shotgun (WGS) entry which is preliminary data.</text>
</comment>
<protein>
    <recommendedName>
        <fullName evidence="1">Anaphase-promoting complex subunit 4-like WD40 domain-containing protein</fullName>
    </recommendedName>
</protein>
<dbReference type="AlphaFoldDB" id="A0A2S9Q5K5"/>
<dbReference type="InterPro" id="IPR036322">
    <property type="entry name" value="WD40_repeat_dom_sf"/>
</dbReference>
<dbReference type="SMART" id="SM00320">
    <property type="entry name" value="WD40"/>
    <property type="match status" value="5"/>
</dbReference>
<evidence type="ECO:0000313" key="2">
    <source>
        <dbReference type="EMBL" id="PRH84639.1"/>
    </source>
</evidence>
<organism evidence="2 3">
    <name type="scientific">Labrys okinawensis</name>
    <dbReference type="NCBI Taxonomy" id="346911"/>
    <lineage>
        <taxon>Bacteria</taxon>
        <taxon>Pseudomonadati</taxon>
        <taxon>Pseudomonadota</taxon>
        <taxon>Alphaproteobacteria</taxon>
        <taxon>Hyphomicrobiales</taxon>
        <taxon>Xanthobacteraceae</taxon>
        <taxon>Labrys</taxon>
    </lineage>
</organism>
<dbReference type="Pfam" id="PF00400">
    <property type="entry name" value="WD40"/>
    <property type="match status" value="1"/>
</dbReference>